<reference evidence="3 4" key="1">
    <citation type="journal article" date="2015" name="Fungal Genet. Biol.">
        <title>Evolution of novel wood decay mechanisms in Agaricales revealed by the genome sequences of Fistulina hepatica and Cylindrobasidium torrendii.</title>
        <authorList>
            <person name="Floudas D."/>
            <person name="Held B.W."/>
            <person name="Riley R."/>
            <person name="Nagy L.G."/>
            <person name="Koehler G."/>
            <person name="Ransdell A.S."/>
            <person name="Younus H."/>
            <person name="Chow J."/>
            <person name="Chiniquy J."/>
            <person name="Lipzen A."/>
            <person name="Tritt A."/>
            <person name="Sun H."/>
            <person name="Haridas S."/>
            <person name="LaButti K."/>
            <person name="Ohm R.A."/>
            <person name="Kues U."/>
            <person name="Blanchette R.A."/>
            <person name="Grigoriev I.V."/>
            <person name="Minto R.E."/>
            <person name="Hibbett D.S."/>
        </authorList>
    </citation>
    <scope>NUCLEOTIDE SEQUENCE [LARGE SCALE GENOMIC DNA]</scope>
    <source>
        <strain evidence="3 4">ATCC 64428</strain>
    </source>
</reference>
<keyword evidence="1" id="KW-0812">Transmembrane</keyword>
<dbReference type="Pfam" id="PF20152">
    <property type="entry name" value="DUF6534"/>
    <property type="match status" value="1"/>
</dbReference>
<dbReference type="PANTHER" id="PTHR40465">
    <property type="entry name" value="CHROMOSOME 1, WHOLE GENOME SHOTGUN SEQUENCE"/>
    <property type="match status" value="1"/>
</dbReference>
<proteinExistence type="predicted"/>
<name>A0A0D7AEB7_9AGAR</name>
<feature type="transmembrane region" description="Helical" evidence="1">
    <location>
        <begin position="49"/>
        <end position="70"/>
    </location>
</feature>
<keyword evidence="1" id="KW-0472">Membrane</keyword>
<feature type="transmembrane region" description="Helical" evidence="1">
    <location>
        <begin position="170"/>
        <end position="194"/>
    </location>
</feature>
<accession>A0A0D7AEB7</accession>
<organism evidence="3 4">
    <name type="scientific">Fistulina hepatica ATCC 64428</name>
    <dbReference type="NCBI Taxonomy" id="1128425"/>
    <lineage>
        <taxon>Eukaryota</taxon>
        <taxon>Fungi</taxon>
        <taxon>Dikarya</taxon>
        <taxon>Basidiomycota</taxon>
        <taxon>Agaricomycotina</taxon>
        <taxon>Agaricomycetes</taxon>
        <taxon>Agaricomycetidae</taxon>
        <taxon>Agaricales</taxon>
        <taxon>Fistulinaceae</taxon>
        <taxon>Fistulina</taxon>
    </lineage>
</organism>
<dbReference type="AlphaFoldDB" id="A0A0D7AEB7"/>
<dbReference type="Proteomes" id="UP000054144">
    <property type="component" value="Unassembled WGS sequence"/>
</dbReference>
<dbReference type="InterPro" id="IPR045339">
    <property type="entry name" value="DUF6534"/>
</dbReference>
<evidence type="ECO:0000313" key="3">
    <source>
        <dbReference type="EMBL" id="KIY48226.1"/>
    </source>
</evidence>
<feature type="transmembrane region" description="Helical" evidence="1">
    <location>
        <begin position="12"/>
        <end position="29"/>
    </location>
</feature>
<dbReference type="EMBL" id="KN881851">
    <property type="protein sequence ID" value="KIY48226.1"/>
    <property type="molecule type" value="Genomic_DNA"/>
</dbReference>
<evidence type="ECO:0000313" key="4">
    <source>
        <dbReference type="Proteomes" id="UP000054144"/>
    </source>
</evidence>
<feature type="transmembrane region" description="Helical" evidence="1">
    <location>
        <begin position="90"/>
        <end position="113"/>
    </location>
</feature>
<gene>
    <name evidence="3" type="ORF">FISHEDRAFT_73789</name>
</gene>
<dbReference type="PANTHER" id="PTHR40465:SF1">
    <property type="entry name" value="DUF6534 DOMAIN-CONTAINING PROTEIN"/>
    <property type="match status" value="1"/>
</dbReference>
<keyword evidence="1" id="KW-1133">Transmembrane helix</keyword>
<feature type="transmembrane region" description="Helical" evidence="1">
    <location>
        <begin position="125"/>
        <end position="150"/>
    </location>
</feature>
<feature type="domain" description="DUF6534" evidence="2">
    <location>
        <begin position="178"/>
        <end position="266"/>
    </location>
</feature>
<evidence type="ECO:0000259" key="2">
    <source>
        <dbReference type="Pfam" id="PF20152"/>
    </source>
</evidence>
<evidence type="ECO:0000256" key="1">
    <source>
        <dbReference type="SAM" id="Phobius"/>
    </source>
</evidence>
<dbReference type="OrthoDB" id="2884999at2759"/>
<sequence>MSASTASVDDTIGVELIVALLGMSLWGVATSQMVKYYELYPKDKWSLKALVAIAWLFNTSFVGVNDYVVYHDTVNTLSDHGILLEYTMAAHMLDFLALFSALFAQALFLHRIWRFGRDSFKLNPVLFHGVLSLFLLTMAAEIVATIYQLANGVHITSAIVYEKDKGQEKGLLVVQASAAAVDMSLAVSLVYLLLRHQTGALRPTKHIIARLVTYSLTTGMLCLTLSVITIICRLVWQSKFYYELFSVVLASVYLNSLLAALNVRQSLRQGDAVTDTISLPIAPTNGGTYHTQSQGTPLQSMHFAPNEELGKPGGFLETTSVGQV</sequence>
<protein>
    <recommendedName>
        <fullName evidence="2">DUF6534 domain-containing protein</fullName>
    </recommendedName>
</protein>
<feature type="transmembrane region" description="Helical" evidence="1">
    <location>
        <begin position="242"/>
        <end position="261"/>
    </location>
</feature>
<keyword evidence="4" id="KW-1185">Reference proteome</keyword>
<feature type="transmembrane region" description="Helical" evidence="1">
    <location>
        <begin position="214"/>
        <end position="236"/>
    </location>
</feature>